<feature type="domain" description="HTH tetR-type" evidence="4">
    <location>
        <begin position="10"/>
        <end position="70"/>
    </location>
</feature>
<evidence type="ECO:0000259" key="4">
    <source>
        <dbReference type="PROSITE" id="PS50977"/>
    </source>
</evidence>
<evidence type="ECO:0000256" key="2">
    <source>
        <dbReference type="ARBA" id="ARBA00023125"/>
    </source>
</evidence>
<keyword evidence="6" id="KW-1185">Reference proteome</keyword>
<dbReference type="RefSeq" id="WP_053478981.1">
    <property type="nucleotide sequence ID" value="NZ_CP085712.1"/>
</dbReference>
<evidence type="ECO:0000256" key="3">
    <source>
        <dbReference type="PROSITE-ProRule" id="PRU00335"/>
    </source>
</evidence>
<comment type="caution">
    <text evidence="5">The sequence shown here is derived from an EMBL/GenBank/DDBJ whole genome shotgun (WGS) entry which is preliminary data.</text>
</comment>
<dbReference type="Gene3D" id="1.10.357.10">
    <property type="entry name" value="Tetracycline Repressor, domain 2"/>
    <property type="match status" value="1"/>
</dbReference>
<dbReference type="InterPro" id="IPR050624">
    <property type="entry name" value="HTH-type_Tx_Regulator"/>
</dbReference>
<reference evidence="5 6" key="1">
    <citation type="submission" date="2015-09" db="EMBL/GenBank/DDBJ databases">
        <title>Genome sequencing project for genomic taxonomy and phylogenomics of Bacillus-like bacteria.</title>
        <authorList>
            <person name="Liu B."/>
            <person name="Wang J."/>
            <person name="Zhu Y."/>
            <person name="Liu G."/>
            <person name="Chen Q."/>
            <person name="Chen Z."/>
            <person name="Lan J."/>
            <person name="Che J."/>
            <person name="Ge C."/>
            <person name="Shi H."/>
            <person name="Pan Z."/>
            <person name="Liu X."/>
        </authorList>
    </citation>
    <scope>NUCLEOTIDE SEQUENCE [LARGE SCALE GENOMIC DNA]</scope>
    <source>
        <strain evidence="5 6">FJAT-18043</strain>
    </source>
</reference>
<dbReference type="STRING" id="1637975.AN957_05095"/>
<feature type="DNA-binding region" description="H-T-H motif" evidence="3">
    <location>
        <begin position="33"/>
        <end position="52"/>
    </location>
</feature>
<name>A0A0Q3QKE6_9BACI</name>
<evidence type="ECO:0000256" key="1">
    <source>
        <dbReference type="ARBA" id="ARBA00022491"/>
    </source>
</evidence>
<evidence type="ECO:0000313" key="6">
    <source>
        <dbReference type="Proteomes" id="UP000050996"/>
    </source>
</evidence>
<keyword evidence="2 3" id="KW-0238">DNA-binding</keyword>
<dbReference type="Pfam" id="PF00440">
    <property type="entry name" value="TetR_N"/>
    <property type="match status" value="1"/>
</dbReference>
<dbReference type="PATRIC" id="fig|1637975.4.peg.714"/>
<dbReference type="EMBL" id="LJIX01000006">
    <property type="protein sequence ID" value="KQL18048.1"/>
    <property type="molecule type" value="Genomic_DNA"/>
</dbReference>
<dbReference type="PANTHER" id="PTHR43479">
    <property type="entry name" value="ACREF/ENVCD OPERON REPRESSOR-RELATED"/>
    <property type="match status" value="1"/>
</dbReference>
<dbReference type="Pfam" id="PF14278">
    <property type="entry name" value="TetR_C_8"/>
    <property type="match status" value="1"/>
</dbReference>
<dbReference type="InterPro" id="IPR039532">
    <property type="entry name" value="TetR_C_Firmicutes"/>
</dbReference>
<dbReference type="InterPro" id="IPR009057">
    <property type="entry name" value="Homeodomain-like_sf"/>
</dbReference>
<dbReference type="InterPro" id="IPR001647">
    <property type="entry name" value="HTH_TetR"/>
</dbReference>
<gene>
    <name evidence="5" type="ORF">AN957_05095</name>
</gene>
<evidence type="ECO:0000313" key="5">
    <source>
        <dbReference type="EMBL" id="KQL18048.1"/>
    </source>
</evidence>
<dbReference type="SUPFAM" id="SSF46689">
    <property type="entry name" value="Homeodomain-like"/>
    <property type="match status" value="1"/>
</dbReference>
<proteinExistence type="predicted"/>
<dbReference type="Proteomes" id="UP000050996">
    <property type="component" value="Unassembled WGS sequence"/>
</dbReference>
<sequence>MDKNIDRRVRRTKAQLKQAFIKLMEIKSYDQITVTDIVNQADYNRATFYRHYNFKEELAEEIISDRTRELIETFKYPYKRKTLIHMNTLSHSDIIIFDYIMENKDFYKLWEKFKSIPGFEESFLQSIAKFFKKDIILLTPNDSNLDNNLYTSFYANGILGLIMDWIKNGLEPDPDYMAKQLVKILNYYPAESFIGNRETRILP</sequence>
<dbReference type="PANTHER" id="PTHR43479:SF7">
    <property type="entry name" value="TETR-FAMILY TRANSCRIPTIONAL REGULATOR"/>
    <property type="match status" value="1"/>
</dbReference>
<dbReference type="GO" id="GO:0003677">
    <property type="term" value="F:DNA binding"/>
    <property type="evidence" value="ECO:0007669"/>
    <property type="project" value="UniProtKB-UniRule"/>
</dbReference>
<accession>A0A0Q3QKE6</accession>
<dbReference type="PROSITE" id="PS50977">
    <property type="entry name" value="HTH_TETR_2"/>
    <property type="match status" value="1"/>
</dbReference>
<organism evidence="5 6">
    <name type="scientific">Cytobacillus solani</name>
    <dbReference type="NCBI Taxonomy" id="1637975"/>
    <lineage>
        <taxon>Bacteria</taxon>
        <taxon>Bacillati</taxon>
        <taxon>Bacillota</taxon>
        <taxon>Bacilli</taxon>
        <taxon>Bacillales</taxon>
        <taxon>Bacillaceae</taxon>
        <taxon>Cytobacillus</taxon>
    </lineage>
</organism>
<dbReference type="AlphaFoldDB" id="A0A0Q3QKE6"/>
<keyword evidence="1" id="KW-0678">Repressor</keyword>
<protein>
    <recommendedName>
        <fullName evidence="4">HTH tetR-type domain-containing protein</fullName>
    </recommendedName>
</protein>